<dbReference type="SMART" id="SM00154">
    <property type="entry name" value="ZnF_AN1"/>
    <property type="match status" value="2"/>
</dbReference>
<dbReference type="PANTHER" id="PTHR14677:SF40">
    <property type="entry name" value="CDC48-ASSOCIATED UBIQUITIN-LIKE_ZINC FINGER PROTEIN 1"/>
    <property type="match status" value="1"/>
</dbReference>
<evidence type="ECO:0000256" key="2">
    <source>
        <dbReference type="ARBA" id="ARBA00022771"/>
    </source>
</evidence>
<protein>
    <recommendedName>
        <fullName evidence="6">AN1-type domain-containing protein</fullName>
    </recommendedName>
</protein>
<dbReference type="GO" id="GO:0008270">
    <property type="term" value="F:zinc ion binding"/>
    <property type="evidence" value="ECO:0007669"/>
    <property type="project" value="UniProtKB-KW"/>
</dbReference>
<evidence type="ECO:0000313" key="7">
    <source>
        <dbReference type="Proteomes" id="UP000504637"/>
    </source>
</evidence>
<dbReference type="Gene3D" id="4.10.1110.10">
    <property type="entry name" value="AN1-like Zinc finger"/>
    <property type="match status" value="2"/>
</dbReference>
<evidence type="ECO:0000256" key="4">
    <source>
        <dbReference type="PROSITE-ProRule" id="PRU00449"/>
    </source>
</evidence>
<feature type="domain" description="AN1-type" evidence="6">
    <location>
        <begin position="26"/>
        <end position="74"/>
    </location>
</feature>
<evidence type="ECO:0000259" key="6">
    <source>
        <dbReference type="PROSITE" id="PS51039"/>
    </source>
</evidence>
<dbReference type="Proteomes" id="UP000504637">
    <property type="component" value="Unplaced"/>
</dbReference>
<dbReference type="OrthoDB" id="431929at2759"/>
<evidence type="ECO:0000256" key="5">
    <source>
        <dbReference type="SAM" id="MobiDB-lite"/>
    </source>
</evidence>
<gene>
    <name evidence="8" type="ORF">K489DRAFT_390959</name>
</gene>
<evidence type="ECO:0000313" key="8">
    <source>
        <dbReference type="RefSeq" id="XP_033455857.1"/>
    </source>
</evidence>
<evidence type="ECO:0000256" key="3">
    <source>
        <dbReference type="ARBA" id="ARBA00022833"/>
    </source>
</evidence>
<dbReference type="GO" id="GO:0005737">
    <property type="term" value="C:cytoplasm"/>
    <property type="evidence" value="ECO:0007669"/>
    <property type="project" value="TreeGrafter"/>
</dbReference>
<keyword evidence="3" id="KW-0862">Zinc</keyword>
<accession>A0A6J3LSR8</accession>
<dbReference type="InterPro" id="IPR000058">
    <property type="entry name" value="Znf_AN1"/>
</dbReference>
<reference evidence="8" key="2">
    <citation type="submission" date="2020-04" db="EMBL/GenBank/DDBJ databases">
        <authorList>
            <consortium name="NCBI Genome Project"/>
        </authorList>
    </citation>
    <scope>NUCLEOTIDE SEQUENCE</scope>
    <source>
        <strain evidence="8">CBS 342.82</strain>
    </source>
</reference>
<feature type="region of interest" description="Disordered" evidence="5">
    <location>
        <begin position="187"/>
        <end position="215"/>
    </location>
</feature>
<dbReference type="Pfam" id="PF01428">
    <property type="entry name" value="zf-AN1"/>
    <property type="match status" value="2"/>
</dbReference>
<evidence type="ECO:0000256" key="1">
    <source>
        <dbReference type="ARBA" id="ARBA00022723"/>
    </source>
</evidence>
<keyword evidence="2 4" id="KW-0863">Zinc-finger</keyword>
<dbReference type="Pfam" id="PF25327">
    <property type="entry name" value="UBL_ZFAND1"/>
    <property type="match status" value="1"/>
</dbReference>
<keyword evidence="1" id="KW-0479">Metal-binding</keyword>
<reference evidence="8" key="3">
    <citation type="submission" date="2025-08" db="UniProtKB">
        <authorList>
            <consortium name="RefSeq"/>
        </authorList>
    </citation>
    <scope>IDENTIFICATION</scope>
    <source>
        <strain evidence="8">CBS 342.82</strain>
    </source>
</reference>
<dbReference type="InterPro" id="IPR057358">
    <property type="entry name" value="UBL_ZFAND1-like"/>
</dbReference>
<dbReference type="SUPFAM" id="SSF118310">
    <property type="entry name" value="AN1-like Zinc finger"/>
    <property type="match status" value="2"/>
</dbReference>
<dbReference type="GeneID" id="54364448"/>
<dbReference type="PROSITE" id="PS51039">
    <property type="entry name" value="ZF_AN1"/>
    <property type="match status" value="1"/>
</dbReference>
<name>A0A6J3LSR8_9PEZI</name>
<dbReference type="InterPro" id="IPR035896">
    <property type="entry name" value="AN1-like_Znf"/>
</dbReference>
<reference evidence="8" key="1">
    <citation type="submission" date="2020-01" db="EMBL/GenBank/DDBJ databases">
        <authorList>
            <consortium name="DOE Joint Genome Institute"/>
            <person name="Haridas S."/>
            <person name="Albert R."/>
            <person name="Binder M."/>
            <person name="Bloem J."/>
            <person name="Labutti K."/>
            <person name="Salamov A."/>
            <person name="Andreopoulos B."/>
            <person name="Baker S.E."/>
            <person name="Barry K."/>
            <person name="Bills G."/>
            <person name="Bluhm B.H."/>
            <person name="Cannon C."/>
            <person name="Castanera R."/>
            <person name="Culley D.E."/>
            <person name="Daum C."/>
            <person name="Ezra D."/>
            <person name="Gonzalez J.B."/>
            <person name="Henrissat B."/>
            <person name="Kuo A."/>
            <person name="Liang C."/>
            <person name="Lipzen A."/>
            <person name="Lutzoni F."/>
            <person name="Magnuson J."/>
            <person name="Mondo S."/>
            <person name="Nolan M."/>
            <person name="Ohm R."/>
            <person name="Pangilinan J."/>
            <person name="Park H.-J."/>
            <person name="Ramirez L."/>
            <person name="Alfaro M."/>
            <person name="Sun H."/>
            <person name="Tritt A."/>
            <person name="Yoshinaga Y."/>
            <person name="Zwiers L.-H."/>
            <person name="Turgeon B.G."/>
            <person name="Goodwin S.B."/>
            <person name="Spatafora J.W."/>
            <person name="Crous P.W."/>
            <person name="Grigoriev I.V."/>
        </authorList>
    </citation>
    <scope>NUCLEOTIDE SEQUENCE</scope>
    <source>
        <strain evidence="8">CBS 342.82</strain>
    </source>
</reference>
<dbReference type="PANTHER" id="PTHR14677">
    <property type="entry name" value="ARSENITE INDUCUBLE RNA ASSOCIATED PROTEIN AIP-1-RELATED"/>
    <property type="match status" value="1"/>
</dbReference>
<dbReference type="AlphaFoldDB" id="A0A6J3LSR8"/>
<sequence>MPDPTSTTNKDTPNTSYTSMSSADVEAIGAHCQMPFCHQLDFLPFRCESCRGNFCLDHRSETAHSCTQAGAWARQRREREEAARGGGGGGATTRTPVVPKPHILHHESQCAQPACKTLIHTALVTGVHCDTCRRDYCLKHRFGQDHDCAKLEPLGKKAAGGGGVMTQKERGLAALEKLRLWGASKKSSTASSSSSAPSSKQTTSSSSTLSASSFLPQSKTKQSAAAALAATQALKRSAKGDPKTPPDQRIHLYIEASASSDSKQPRKDTFFYARTWRIGRILDAAAKSLQVENLNNRVEGEEERLRVFWVEGGRLLAFGETLEEAKVRDGNTLVLIRGVGVGMVGTPEGLVEG</sequence>
<keyword evidence="7" id="KW-1185">Reference proteome</keyword>
<dbReference type="RefSeq" id="XP_033455857.1">
    <property type="nucleotide sequence ID" value="XM_033606648.1"/>
</dbReference>
<organism evidence="8">
    <name type="scientific">Dissoconium aciculare CBS 342.82</name>
    <dbReference type="NCBI Taxonomy" id="1314786"/>
    <lineage>
        <taxon>Eukaryota</taxon>
        <taxon>Fungi</taxon>
        <taxon>Dikarya</taxon>
        <taxon>Ascomycota</taxon>
        <taxon>Pezizomycotina</taxon>
        <taxon>Dothideomycetes</taxon>
        <taxon>Dothideomycetidae</taxon>
        <taxon>Mycosphaerellales</taxon>
        <taxon>Dissoconiaceae</taxon>
        <taxon>Dissoconium</taxon>
    </lineage>
</organism>
<proteinExistence type="predicted"/>